<evidence type="ECO:0000256" key="1">
    <source>
        <dbReference type="SAM" id="MobiDB-lite"/>
    </source>
</evidence>
<dbReference type="Proteomes" id="UP000006591">
    <property type="component" value="Chromosome 12"/>
</dbReference>
<feature type="compositionally biased region" description="Polar residues" evidence="1">
    <location>
        <begin position="59"/>
        <end position="69"/>
    </location>
</feature>
<sequence length="69" mass="7595">MEQAIRVVCDNDMVGATRPLPLRLRHQTLMQAGTFIEASNQICGAEDKLAEKKGPSIASHRQTQNLTCT</sequence>
<dbReference type="Gramene" id="ONIVA12G01210.1">
    <property type="protein sequence ID" value="ONIVA12G01210.1"/>
    <property type="gene ID" value="ONIVA12G01210"/>
</dbReference>
<name>A0A0E0J671_ORYNI</name>
<dbReference type="AlphaFoldDB" id="A0A0E0J671"/>
<proteinExistence type="predicted"/>
<feature type="region of interest" description="Disordered" evidence="1">
    <location>
        <begin position="50"/>
        <end position="69"/>
    </location>
</feature>
<keyword evidence="3" id="KW-1185">Reference proteome</keyword>
<reference evidence="2" key="2">
    <citation type="submission" date="2018-04" db="EMBL/GenBank/DDBJ databases">
        <title>OnivRS2 (Oryza nivara Reference Sequence Version 2).</title>
        <authorList>
            <person name="Zhang J."/>
            <person name="Kudrna D."/>
            <person name="Lee S."/>
            <person name="Talag J."/>
            <person name="Rajasekar S."/>
            <person name="Welchert J."/>
            <person name="Hsing Y.-I."/>
            <person name="Wing R.A."/>
        </authorList>
    </citation>
    <scope>NUCLEOTIDE SEQUENCE [LARGE SCALE GENOMIC DNA]</scope>
    <source>
        <strain evidence="2">SL10</strain>
    </source>
</reference>
<evidence type="ECO:0000313" key="3">
    <source>
        <dbReference type="Proteomes" id="UP000006591"/>
    </source>
</evidence>
<dbReference type="EnsemblPlants" id="ONIVA12G01210.1">
    <property type="protein sequence ID" value="ONIVA12G01210.1"/>
    <property type="gene ID" value="ONIVA12G01210"/>
</dbReference>
<evidence type="ECO:0000313" key="2">
    <source>
        <dbReference type="EnsemblPlants" id="ONIVA12G01210.1"/>
    </source>
</evidence>
<dbReference type="HOGENOM" id="CLU_2780200_0_0_1"/>
<protein>
    <submittedName>
        <fullName evidence="2">Uncharacterized protein</fullName>
    </submittedName>
</protein>
<reference evidence="2" key="1">
    <citation type="submission" date="2015-04" db="UniProtKB">
        <authorList>
            <consortium name="EnsemblPlants"/>
        </authorList>
    </citation>
    <scope>IDENTIFICATION</scope>
    <source>
        <strain evidence="2">SL10</strain>
    </source>
</reference>
<accession>A0A0E0J671</accession>
<organism evidence="2">
    <name type="scientific">Oryza nivara</name>
    <name type="common">Indian wild rice</name>
    <name type="synonym">Oryza sativa f. spontanea</name>
    <dbReference type="NCBI Taxonomy" id="4536"/>
    <lineage>
        <taxon>Eukaryota</taxon>
        <taxon>Viridiplantae</taxon>
        <taxon>Streptophyta</taxon>
        <taxon>Embryophyta</taxon>
        <taxon>Tracheophyta</taxon>
        <taxon>Spermatophyta</taxon>
        <taxon>Magnoliopsida</taxon>
        <taxon>Liliopsida</taxon>
        <taxon>Poales</taxon>
        <taxon>Poaceae</taxon>
        <taxon>BOP clade</taxon>
        <taxon>Oryzoideae</taxon>
        <taxon>Oryzeae</taxon>
        <taxon>Oryzinae</taxon>
        <taxon>Oryza</taxon>
    </lineage>
</organism>